<dbReference type="RefSeq" id="WP_150076789.1">
    <property type="nucleotide sequence ID" value="NZ_VWOX01000006.1"/>
</dbReference>
<dbReference type="InterPro" id="IPR025890">
    <property type="entry name" value="Abhydrolase_bac"/>
</dbReference>
<dbReference type="Proteomes" id="UP000324479">
    <property type="component" value="Unassembled WGS sequence"/>
</dbReference>
<evidence type="ECO:0000313" key="2">
    <source>
        <dbReference type="Proteomes" id="UP000324479"/>
    </source>
</evidence>
<reference evidence="1 2" key="1">
    <citation type="submission" date="2019-08" db="EMBL/GenBank/DDBJ databases">
        <authorList>
            <person name="Dhanesh K."/>
            <person name="Kumar G."/>
            <person name="Sasikala C."/>
            <person name="Venkata Ramana C."/>
        </authorList>
    </citation>
    <scope>NUCLEOTIDE SEQUENCE [LARGE SCALE GENOMIC DNA]</scope>
    <source>
        <strain evidence="1 2">JC645</strain>
    </source>
</reference>
<gene>
    <name evidence="1" type="ORF">FYK55_12630</name>
</gene>
<keyword evidence="2" id="KW-1185">Reference proteome</keyword>
<comment type="caution">
    <text evidence="1">The sequence shown here is derived from an EMBL/GenBank/DDBJ whole genome shotgun (WGS) entry which is preliminary data.</text>
</comment>
<dbReference type="Pfam" id="PF12715">
    <property type="entry name" value="Abhydrolase_7"/>
    <property type="match status" value="1"/>
</dbReference>
<dbReference type="PANTHER" id="PTHR47381:SF3">
    <property type="entry name" value="ALPHA_BETA-HYDROLASES SUPERFAMILY PROTEIN"/>
    <property type="match status" value="1"/>
</dbReference>
<name>A0A5M6D6G7_9BACT</name>
<dbReference type="AlphaFoldDB" id="A0A5M6D6G7"/>
<proteinExistence type="predicted"/>
<evidence type="ECO:0000313" key="1">
    <source>
        <dbReference type="EMBL" id="KAA5543124.1"/>
    </source>
</evidence>
<dbReference type="InterPro" id="IPR029058">
    <property type="entry name" value="AB_hydrolase_fold"/>
</dbReference>
<dbReference type="SUPFAM" id="SSF53474">
    <property type="entry name" value="alpha/beta-Hydrolases"/>
    <property type="match status" value="2"/>
</dbReference>
<organism evidence="1 2">
    <name type="scientific">Roseiconus nitratireducens</name>
    <dbReference type="NCBI Taxonomy" id="2605748"/>
    <lineage>
        <taxon>Bacteria</taxon>
        <taxon>Pseudomonadati</taxon>
        <taxon>Planctomycetota</taxon>
        <taxon>Planctomycetia</taxon>
        <taxon>Pirellulales</taxon>
        <taxon>Pirellulaceae</taxon>
        <taxon>Roseiconus</taxon>
    </lineage>
</organism>
<protein>
    <submittedName>
        <fullName evidence="1">Uncharacterized protein</fullName>
    </submittedName>
</protein>
<dbReference type="PANTHER" id="PTHR47381">
    <property type="entry name" value="ALPHA/BETA-HYDROLASES SUPERFAMILY PROTEIN"/>
    <property type="match status" value="1"/>
</dbReference>
<dbReference type="GO" id="GO:0016787">
    <property type="term" value="F:hydrolase activity"/>
    <property type="evidence" value="ECO:0007669"/>
    <property type="project" value="InterPro"/>
</dbReference>
<dbReference type="Gene3D" id="3.40.50.1820">
    <property type="entry name" value="alpha/beta hydrolase"/>
    <property type="match status" value="2"/>
</dbReference>
<sequence>MPHLHPRTTVLFVLLFVASTLVPASLAIAQPWQTLYGGLRSEASRVTSESLDVPLTEDHWEATEQERREKWLEMLGLSPLPERSPLKATVTGTLDRGDYIVEKLHFQSLPGAYVTGNLYRPAKPPQEKLPAVLYLCGHSQGKVNPRYQAHPRWFAQHGYVSLVLDPIQLGEMQGFHHGTYRGQRWDWPSRGYTPAGTEVWNAIRALDYLQTRSDVDGERLGVTGLSGGGVISWCLGAADARVKVVVPVCQSGSIQQVVTDRSTDGHCDCAFWINYYQWCWPDIGALIAPRALMIASGSEDILWRPDGYLQTAYRLRRQYEQLDVPDRFAMVQDVSRHGYTPKLRLAIFTWFNTHLKNDPTPVTEDITDFVEPEENLLVFGGTLPSEDQMTRVDELLVKNADIPQIKDKSDWQTYQRTALQKLKQTTFRHSLSNDPPHRLEFRSDGRDQVLTYGSQIFQSVDGMTVTVKTTRPIDSEQKLPVLAFAVPESAEKTFAGGSGSRPSVDGAISTAAVEVRNTGATSVGPGYLWTARRSYPLLGESLPERQVADLLAAVKLIREDQSTSSVSVYGKGPTAAQAIYAAVLDPEIREVVLNQPPKSHRDPETAEFLGVLRVGDLPQNLALVFPRPITFIGEIPEPYRWTQRLYERLGAGDRIRILPSVRQWQPSQTEQP</sequence>
<accession>A0A5M6D6G7</accession>
<dbReference type="EMBL" id="VWOX01000006">
    <property type="protein sequence ID" value="KAA5543124.1"/>
    <property type="molecule type" value="Genomic_DNA"/>
</dbReference>